<gene>
    <name evidence="1" type="ORF">CFBP8129_12660</name>
</gene>
<protein>
    <submittedName>
        <fullName evidence="1">Uncharacterized protein</fullName>
    </submittedName>
</protein>
<dbReference type="EMBL" id="LR828253">
    <property type="protein sequence ID" value="CAD0314961.1"/>
    <property type="molecule type" value="Genomic_DNA"/>
</dbReference>
<evidence type="ECO:0000313" key="1">
    <source>
        <dbReference type="EMBL" id="CAD0314961.1"/>
    </source>
</evidence>
<dbReference type="EMBL" id="LR828253">
    <property type="protein sequence ID" value="CAD0314967.1"/>
    <property type="molecule type" value="Genomic_DNA"/>
</dbReference>
<name>A0A6V7CFT7_9XANT</name>
<accession>A0A6V7CFT7</accession>
<organism evidence="1">
    <name type="scientific">Xanthomonas hortorum pv. gardneri</name>
    <dbReference type="NCBI Taxonomy" id="2754056"/>
    <lineage>
        <taxon>Bacteria</taxon>
        <taxon>Pseudomonadati</taxon>
        <taxon>Pseudomonadota</taxon>
        <taxon>Gammaproteobacteria</taxon>
        <taxon>Lysobacterales</taxon>
        <taxon>Lysobacteraceae</taxon>
        <taxon>Xanthomonas</taxon>
    </lineage>
</organism>
<sequence length="32" mass="3414">MSSHPLFPLRWLAAFGLTAIAQNLATPAMCIA</sequence>
<proteinExistence type="predicted"/>
<dbReference type="AlphaFoldDB" id="A0A6V7CFT7"/>
<reference evidence="1" key="1">
    <citation type="submission" date="2020-07" db="EMBL/GenBank/DDBJ databases">
        <authorList>
            <person name="Pothier F. J."/>
        </authorList>
    </citation>
    <scope>NUCLEOTIDE SEQUENCE</scope>
    <source>
        <strain evidence="1">CFBP 8129</strain>
    </source>
</reference>